<evidence type="ECO:0000259" key="7">
    <source>
        <dbReference type="PROSITE" id="PS50178"/>
    </source>
</evidence>
<dbReference type="InterPro" id="IPR011011">
    <property type="entry name" value="Znf_FYVE_PHD"/>
</dbReference>
<dbReference type="SMART" id="SM00064">
    <property type="entry name" value="FYVE"/>
    <property type="match status" value="1"/>
</dbReference>
<evidence type="ECO:0000256" key="3">
    <source>
        <dbReference type="ARBA" id="ARBA00022771"/>
    </source>
</evidence>
<dbReference type="PANTHER" id="PTHR46108">
    <property type="entry name" value="BLUE CHEESE"/>
    <property type="match status" value="1"/>
</dbReference>
<evidence type="ECO:0000256" key="6">
    <source>
        <dbReference type="SAM" id="MobiDB-lite"/>
    </source>
</evidence>
<dbReference type="PANTHER" id="PTHR46108:SF4">
    <property type="entry name" value="BLUE CHEESE"/>
    <property type="match status" value="1"/>
</dbReference>
<sequence>MRTSLFSPGRTHLKKCFPSLLFQAEEARESGPIPHAPHTSLPRQEAVTESPVVLRRKASRANPHFRKSECGRSRAESEGGPVGDLGEVTCTLVSTANTGGEGIRTSKSDTSLTDSFVIVGDTDVVDVNSRGKEEVCRRQRNPQNSLREGFKWQRQLVFRSKLTMHTAYDRKDNAEPASITSLAVSRDHRTVYVGDARGRVFSWSVSDQPGRGVADHWLKDEGADACVACGVRFNLYERRHHCRNCGQVFCSNTRLKPPRARGPRFAMVHAGNGNGFVEGAELTFLCKKNTADAHDEMDDELQDDDEQFLIRLTSSSSSSPVSSPPPISPPTQSKNFELPGPSTKHYFTIDGVTPLFRDSDEA</sequence>
<gene>
    <name evidence="8" type="ORF">TSIB3V08_LOCUS11934</name>
</gene>
<keyword evidence="1" id="KW-0853">WD repeat</keyword>
<feature type="region of interest" description="Disordered" evidence="6">
    <location>
        <begin position="28"/>
        <end position="83"/>
    </location>
</feature>
<accession>A0A7R9B7K8</accession>
<feature type="region of interest" description="Disordered" evidence="6">
    <location>
        <begin position="313"/>
        <end position="342"/>
    </location>
</feature>
<dbReference type="AlphaFoldDB" id="A0A7R9B7K8"/>
<keyword evidence="4" id="KW-0862">Zinc</keyword>
<feature type="domain" description="FYVE-type" evidence="7">
    <location>
        <begin position="220"/>
        <end position="252"/>
    </location>
</feature>
<dbReference type="SUPFAM" id="SSF57903">
    <property type="entry name" value="FYVE/PHD zinc finger"/>
    <property type="match status" value="1"/>
</dbReference>
<evidence type="ECO:0000256" key="5">
    <source>
        <dbReference type="PROSITE-ProRule" id="PRU00091"/>
    </source>
</evidence>
<organism evidence="8">
    <name type="scientific">Timema shepardi</name>
    <name type="common">Walking stick</name>
    <dbReference type="NCBI Taxonomy" id="629360"/>
    <lineage>
        <taxon>Eukaryota</taxon>
        <taxon>Metazoa</taxon>
        <taxon>Ecdysozoa</taxon>
        <taxon>Arthropoda</taxon>
        <taxon>Hexapoda</taxon>
        <taxon>Insecta</taxon>
        <taxon>Pterygota</taxon>
        <taxon>Neoptera</taxon>
        <taxon>Polyneoptera</taxon>
        <taxon>Phasmatodea</taxon>
        <taxon>Timematodea</taxon>
        <taxon>Timematoidea</taxon>
        <taxon>Timematidae</taxon>
        <taxon>Timema</taxon>
    </lineage>
</organism>
<feature type="compositionally biased region" description="Basic and acidic residues" evidence="6">
    <location>
        <begin position="66"/>
        <end position="77"/>
    </location>
</feature>
<keyword evidence="2" id="KW-0479">Metal-binding</keyword>
<dbReference type="InterPro" id="IPR051944">
    <property type="entry name" value="BEACH_domain_protein"/>
</dbReference>
<feature type="compositionally biased region" description="Basic residues" evidence="6">
    <location>
        <begin position="54"/>
        <end position="65"/>
    </location>
</feature>
<dbReference type="InterPro" id="IPR017455">
    <property type="entry name" value="Znf_FYVE-rel"/>
</dbReference>
<evidence type="ECO:0000313" key="8">
    <source>
        <dbReference type="EMBL" id="CAD7267932.1"/>
    </source>
</evidence>
<evidence type="ECO:0000256" key="4">
    <source>
        <dbReference type="ARBA" id="ARBA00022833"/>
    </source>
</evidence>
<name>A0A7R9B7K8_TIMSH</name>
<dbReference type="Gene3D" id="3.30.40.10">
    <property type="entry name" value="Zinc/RING finger domain, C3HC4 (zinc finger)"/>
    <property type="match status" value="1"/>
</dbReference>
<dbReference type="PROSITE" id="PS50178">
    <property type="entry name" value="ZF_FYVE"/>
    <property type="match status" value="1"/>
</dbReference>
<dbReference type="InterPro" id="IPR000306">
    <property type="entry name" value="Znf_FYVE"/>
</dbReference>
<evidence type="ECO:0000256" key="1">
    <source>
        <dbReference type="ARBA" id="ARBA00022574"/>
    </source>
</evidence>
<dbReference type="GO" id="GO:0008270">
    <property type="term" value="F:zinc ion binding"/>
    <property type="evidence" value="ECO:0007669"/>
    <property type="project" value="UniProtKB-KW"/>
</dbReference>
<evidence type="ECO:0000256" key="2">
    <source>
        <dbReference type="ARBA" id="ARBA00022723"/>
    </source>
</evidence>
<dbReference type="Pfam" id="PF01363">
    <property type="entry name" value="FYVE"/>
    <property type="match status" value="1"/>
</dbReference>
<proteinExistence type="predicted"/>
<keyword evidence="3 5" id="KW-0863">Zinc-finger</keyword>
<dbReference type="EMBL" id="OC010940">
    <property type="protein sequence ID" value="CAD7267932.1"/>
    <property type="molecule type" value="Genomic_DNA"/>
</dbReference>
<dbReference type="InterPro" id="IPR013083">
    <property type="entry name" value="Znf_RING/FYVE/PHD"/>
</dbReference>
<reference evidence="8" key="1">
    <citation type="submission" date="2020-11" db="EMBL/GenBank/DDBJ databases">
        <authorList>
            <person name="Tran Van P."/>
        </authorList>
    </citation>
    <scope>NUCLEOTIDE SEQUENCE</scope>
</reference>
<protein>
    <recommendedName>
        <fullName evidence="7">FYVE-type domain-containing protein</fullName>
    </recommendedName>
</protein>